<dbReference type="Gene3D" id="3.30.450.350">
    <property type="entry name" value="CHASE domain"/>
    <property type="match status" value="1"/>
</dbReference>
<feature type="domain" description="EAL" evidence="8">
    <location>
        <begin position="505"/>
        <end position="756"/>
    </location>
</feature>
<evidence type="ECO:0000313" key="10">
    <source>
        <dbReference type="EMBL" id="PKR90484.1"/>
    </source>
</evidence>
<evidence type="ECO:0000256" key="3">
    <source>
        <dbReference type="ARBA" id="ARBA00022989"/>
    </source>
</evidence>
<feature type="domain" description="GGDEF" evidence="9">
    <location>
        <begin position="363"/>
        <end position="496"/>
    </location>
</feature>
<dbReference type="InterPro" id="IPR035919">
    <property type="entry name" value="EAL_sf"/>
</dbReference>
<dbReference type="PROSITE" id="PS50839">
    <property type="entry name" value="CHASE"/>
    <property type="match status" value="1"/>
</dbReference>
<keyword evidence="5" id="KW-0175">Coiled coil</keyword>
<name>A0A2N3M154_9HYPH</name>
<dbReference type="Proteomes" id="UP000233491">
    <property type="component" value="Unassembled WGS sequence"/>
</dbReference>
<evidence type="ECO:0000256" key="4">
    <source>
        <dbReference type="ARBA" id="ARBA00023136"/>
    </source>
</evidence>
<dbReference type="PANTHER" id="PTHR44757:SF2">
    <property type="entry name" value="BIOFILM ARCHITECTURE MAINTENANCE PROTEIN MBAA"/>
    <property type="match status" value="1"/>
</dbReference>
<dbReference type="SUPFAM" id="SSF55073">
    <property type="entry name" value="Nucleotide cyclase"/>
    <property type="match status" value="1"/>
</dbReference>
<dbReference type="InterPro" id="IPR001633">
    <property type="entry name" value="EAL_dom"/>
</dbReference>
<sequence length="782" mass="85579">MQTMALGGLLRVLRRLNGWVLRPASLPALIALIAVGLLGLLADYQNHQIFEQHSRAAVADRLSVIRARLEGNINRDIQIGRGIVAALATRPDLDSAEFGALVEHLLAAGSDLRLIAAAPDMIVRMVHPLIGNEKVIGLDYTKTPSQRDAVLRARETGQLVLAGPIELVQGGVGIVGRFPVFIDRPAGPPVFWGIVSAVIDIERLYANSGITAADFTLDLTIRGRDGKGAAGEIFFGLEDVLARSPLTATINIPGGTWQLAATPKGGWPAPPNTVSFRLMIALIGALVVLPILITGHLYAERRRNLDELSEAKRLAEARNIQLEEANRRARHTSLHDELTGLPNRRHLMDHLGRLDTGAPRGKARIAALHIDLDRFKQVNDTYGHAAGDRLLQHAADLMRAVFRPDDMVARIGGDEFVAVCISEEPEELARTLADNLIAGFRHPIDLGEVRCRSGLSIGIACGDLRSDQSSKLLIDADIALYRAKKLGRNRFEFFTRALEAQVVSAKRLADEILTGIEENQFTAHYQQQFDASTRELVGLEALLRWNHPTEGLLVPARFMEVAEDINALPTLDHMVLETALAHRRRWCSAGLRVPRIAVNVSMGRLRDERLADMLRAMAIEPGTLSFELTEAIYLDESDEVVCDNIRGIKDLGIDIEIDDFGTGYASIVSLMRLQPTRLKIASQLTAAVSTSSAQRQLIRSIVEIGRTQGIGVVAEGVETLEQAHILTELGCQTLQGYALGRPADADEMARLMIEESKVSVVKRQNLRSETLDALLVSESDQS</sequence>
<evidence type="ECO:0000259" key="8">
    <source>
        <dbReference type="PROSITE" id="PS50883"/>
    </source>
</evidence>
<dbReference type="OrthoDB" id="9814202at2"/>
<evidence type="ECO:0000256" key="1">
    <source>
        <dbReference type="ARBA" id="ARBA00004370"/>
    </source>
</evidence>
<dbReference type="CDD" id="cd01949">
    <property type="entry name" value="GGDEF"/>
    <property type="match status" value="1"/>
</dbReference>
<dbReference type="PROSITE" id="PS50883">
    <property type="entry name" value="EAL"/>
    <property type="match status" value="1"/>
</dbReference>
<dbReference type="InterPro" id="IPR042240">
    <property type="entry name" value="CHASE_sf"/>
</dbReference>
<keyword evidence="4 6" id="KW-0472">Membrane</keyword>
<dbReference type="InterPro" id="IPR052155">
    <property type="entry name" value="Biofilm_reg_signaling"/>
</dbReference>
<dbReference type="PROSITE" id="PS50887">
    <property type="entry name" value="GGDEF"/>
    <property type="match status" value="1"/>
</dbReference>
<feature type="transmembrane region" description="Helical" evidence="6">
    <location>
        <begin position="278"/>
        <end position="299"/>
    </location>
</feature>
<dbReference type="AlphaFoldDB" id="A0A2N3M154"/>
<evidence type="ECO:0000256" key="5">
    <source>
        <dbReference type="SAM" id="Coils"/>
    </source>
</evidence>
<reference evidence="10 11" key="1">
    <citation type="submission" date="2017-12" db="EMBL/GenBank/DDBJ databases">
        <title>Anaerobic carbon monoxide metabolism by Pleomorphomonas carboxyditropha sp. nov., a new mesophilic hydrogenogenic carboxidotroph.</title>
        <authorList>
            <person name="Esquivel-Elizondo S."/>
            <person name="Krajmalnik-Brown R."/>
        </authorList>
    </citation>
    <scope>NUCLEOTIDE SEQUENCE [LARGE SCALE GENOMIC DNA]</scope>
    <source>
        <strain evidence="10 11">R5-392</strain>
    </source>
</reference>
<dbReference type="InterPro" id="IPR043128">
    <property type="entry name" value="Rev_trsase/Diguanyl_cyclase"/>
</dbReference>
<dbReference type="SMART" id="SM00052">
    <property type="entry name" value="EAL"/>
    <property type="match status" value="1"/>
</dbReference>
<gene>
    <name evidence="10" type="ORF">CXZ10_03685</name>
</gene>
<feature type="coiled-coil region" evidence="5">
    <location>
        <begin position="298"/>
        <end position="332"/>
    </location>
</feature>
<keyword evidence="2 6" id="KW-0812">Transmembrane</keyword>
<accession>A0A2N3M154</accession>
<keyword evidence="11" id="KW-1185">Reference proteome</keyword>
<keyword evidence="3 6" id="KW-1133">Transmembrane helix</keyword>
<dbReference type="Pfam" id="PF00563">
    <property type="entry name" value="EAL"/>
    <property type="match status" value="1"/>
</dbReference>
<evidence type="ECO:0000259" key="9">
    <source>
        <dbReference type="PROSITE" id="PS50887"/>
    </source>
</evidence>
<evidence type="ECO:0000313" key="11">
    <source>
        <dbReference type="Proteomes" id="UP000233491"/>
    </source>
</evidence>
<dbReference type="InterPro" id="IPR006189">
    <property type="entry name" value="CHASE_dom"/>
</dbReference>
<dbReference type="CDD" id="cd01948">
    <property type="entry name" value="EAL"/>
    <property type="match status" value="1"/>
</dbReference>
<dbReference type="InterPro" id="IPR029787">
    <property type="entry name" value="Nucleotide_cyclase"/>
</dbReference>
<dbReference type="Gene3D" id="3.30.70.270">
    <property type="match status" value="1"/>
</dbReference>
<dbReference type="InterPro" id="IPR000160">
    <property type="entry name" value="GGDEF_dom"/>
</dbReference>
<evidence type="ECO:0000259" key="7">
    <source>
        <dbReference type="PROSITE" id="PS50839"/>
    </source>
</evidence>
<dbReference type="Gene3D" id="3.20.20.450">
    <property type="entry name" value="EAL domain"/>
    <property type="match status" value="1"/>
</dbReference>
<feature type="transmembrane region" description="Helical" evidence="6">
    <location>
        <begin position="20"/>
        <end position="42"/>
    </location>
</feature>
<protein>
    <submittedName>
        <fullName evidence="10">Diguanylate cyclase</fullName>
    </submittedName>
</protein>
<dbReference type="EMBL" id="PJNW01000002">
    <property type="protein sequence ID" value="PKR90484.1"/>
    <property type="molecule type" value="Genomic_DNA"/>
</dbReference>
<dbReference type="NCBIfam" id="TIGR00254">
    <property type="entry name" value="GGDEF"/>
    <property type="match status" value="1"/>
</dbReference>
<dbReference type="GO" id="GO:0003824">
    <property type="term" value="F:catalytic activity"/>
    <property type="evidence" value="ECO:0007669"/>
    <property type="project" value="UniProtKB-ARBA"/>
</dbReference>
<dbReference type="SMART" id="SM01079">
    <property type="entry name" value="CHASE"/>
    <property type="match status" value="1"/>
</dbReference>
<dbReference type="PANTHER" id="PTHR44757">
    <property type="entry name" value="DIGUANYLATE CYCLASE DGCP"/>
    <property type="match status" value="1"/>
</dbReference>
<evidence type="ECO:0000256" key="2">
    <source>
        <dbReference type="ARBA" id="ARBA00022692"/>
    </source>
</evidence>
<evidence type="ECO:0000256" key="6">
    <source>
        <dbReference type="SAM" id="Phobius"/>
    </source>
</evidence>
<dbReference type="SMART" id="SM00267">
    <property type="entry name" value="GGDEF"/>
    <property type="match status" value="1"/>
</dbReference>
<dbReference type="GO" id="GO:0016020">
    <property type="term" value="C:membrane"/>
    <property type="evidence" value="ECO:0007669"/>
    <property type="project" value="UniProtKB-SubCell"/>
</dbReference>
<dbReference type="GO" id="GO:0007165">
    <property type="term" value="P:signal transduction"/>
    <property type="evidence" value="ECO:0007669"/>
    <property type="project" value="UniProtKB-ARBA"/>
</dbReference>
<dbReference type="Pfam" id="PF00990">
    <property type="entry name" value="GGDEF"/>
    <property type="match status" value="1"/>
</dbReference>
<organism evidence="10 11">
    <name type="scientific">Pleomorphomonas diazotrophica</name>
    <dbReference type="NCBI Taxonomy" id="1166257"/>
    <lineage>
        <taxon>Bacteria</taxon>
        <taxon>Pseudomonadati</taxon>
        <taxon>Pseudomonadota</taxon>
        <taxon>Alphaproteobacteria</taxon>
        <taxon>Hyphomicrobiales</taxon>
        <taxon>Pleomorphomonadaceae</taxon>
        <taxon>Pleomorphomonas</taxon>
    </lineage>
</organism>
<feature type="domain" description="CHASE" evidence="7">
    <location>
        <begin position="119"/>
        <end position="260"/>
    </location>
</feature>
<comment type="subcellular location">
    <subcellularLocation>
        <location evidence="1">Membrane</location>
    </subcellularLocation>
</comment>
<dbReference type="SUPFAM" id="SSF141868">
    <property type="entry name" value="EAL domain-like"/>
    <property type="match status" value="1"/>
</dbReference>
<proteinExistence type="predicted"/>
<dbReference type="Pfam" id="PF03924">
    <property type="entry name" value="CHASE"/>
    <property type="match status" value="1"/>
</dbReference>
<comment type="caution">
    <text evidence="10">The sequence shown here is derived from an EMBL/GenBank/DDBJ whole genome shotgun (WGS) entry which is preliminary data.</text>
</comment>